<dbReference type="AlphaFoldDB" id="A0A1G7MZ44"/>
<dbReference type="EMBL" id="FNAV01000046">
    <property type="protein sequence ID" value="SDF66957.1"/>
    <property type="molecule type" value="Genomic_DNA"/>
</dbReference>
<dbReference type="Proteomes" id="UP000198994">
    <property type="component" value="Unassembled WGS sequence"/>
</dbReference>
<protein>
    <submittedName>
        <fullName evidence="1">Uncharacterized protein</fullName>
    </submittedName>
</protein>
<name>A0A1G7MZ44_9RHOB</name>
<evidence type="ECO:0000313" key="1">
    <source>
        <dbReference type="EMBL" id="SDF66957.1"/>
    </source>
</evidence>
<sequence>MLAKKLYAFPISRVFHLDQAGKEHFLGLRFRWNTGETEIAWEKPGAFRMGLIFEEPIPATSSPGRA</sequence>
<evidence type="ECO:0000313" key="2">
    <source>
        <dbReference type="Proteomes" id="UP000198994"/>
    </source>
</evidence>
<dbReference type="RefSeq" id="WP_089964246.1">
    <property type="nucleotide sequence ID" value="NZ_FNAV01000046.1"/>
</dbReference>
<accession>A0A1G7MZ44</accession>
<dbReference type="OrthoDB" id="7864649at2"/>
<reference evidence="2" key="1">
    <citation type="submission" date="2016-10" db="EMBL/GenBank/DDBJ databases">
        <authorList>
            <person name="Varghese N."/>
            <person name="Submissions S."/>
        </authorList>
    </citation>
    <scope>NUCLEOTIDE SEQUENCE [LARGE SCALE GENOMIC DNA]</scope>
    <source>
        <strain evidence="2">DSM 10146</strain>
    </source>
</reference>
<keyword evidence="2" id="KW-1185">Reference proteome</keyword>
<gene>
    <name evidence="1" type="ORF">SAMN04488105_1464</name>
</gene>
<proteinExistence type="predicted"/>
<organism evidence="1 2">
    <name type="scientific">Salipiger thiooxidans</name>
    <dbReference type="NCBI Taxonomy" id="282683"/>
    <lineage>
        <taxon>Bacteria</taxon>
        <taxon>Pseudomonadati</taxon>
        <taxon>Pseudomonadota</taxon>
        <taxon>Alphaproteobacteria</taxon>
        <taxon>Rhodobacterales</taxon>
        <taxon>Roseobacteraceae</taxon>
        <taxon>Salipiger</taxon>
    </lineage>
</organism>